<sequence length="68" mass="7844">MKTNSQQANKPATKWHIRSHMFVLVSKLKLMNNSSKADRKCKLRLIQFVSILNKYLNSRKLVNVACGL</sequence>
<dbReference type="AlphaFoldDB" id="A0A3M7QPW2"/>
<accession>A0A3M7QPW2</accession>
<dbReference type="Proteomes" id="UP000276133">
    <property type="component" value="Unassembled WGS sequence"/>
</dbReference>
<comment type="caution">
    <text evidence="1">The sequence shown here is derived from an EMBL/GenBank/DDBJ whole genome shotgun (WGS) entry which is preliminary data.</text>
</comment>
<protein>
    <submittedName>
        <fullName evidence="1">Uncharacterized protein</fullName>
    </submittedName>
</protein>
<gene>
    <name evidence="1" type="ORF">BpHYR1_031703</name>
</gene>
<dbReference type="EMBL" id="REGN01005527">
    <property type="protein sequence ID" value="RNA13025.1"/>
    <property type="molecule type" value="Genomic_DNA"/>
</dbReference>
<name>A0A3M7QPW2_BRAPC</name>
<organism evidence="1 2">
    <name type="scientific">Brachionus plicatilis</name>
    <name type="common">Marine rotifer</name>
    <name type="synonym">Brachionus muelleri</name>
    <dbReference type="NCBI Taxonomy" id="10195"/>
    <lineage>
        <taxon>Eukaryota</taxon>
        <taxon>Metazoa</taxon>
        <taxon>Spiralia</taxon>
        <taxon>Gnathifera</taxon>
        <taxon>Rotifera</taxon>
        <taxon>Eurotatoria</taxon>
        <taxon>Monogononta</taxon>
        <taxon>Pseudotrocha</taxon>
        <taxon>Ploima</taxon>
        <taxon>Brachionidae</taxon>
        <taxon>Brachionus</taxon>
    </lineage>
</organism>
<proteinExistence type="predicted"/>
<reference evidence="1 2" key="1">
    <citation type="journal article" date="2018" name="Sci. Rep.">
        <title>Genomic signatures of local adaptation to the degree of environmental predictability in rotifers.</title>
        <authorList>
            <person name="Franch-Gras L."/>
            <person name="Hahn C."/>
            <person name="Garcia-Roger E.M."/>
            <person name="Carmona M.J."/>
            <person name="Serra M."/>
            <person name="Gomez A."/>
        </authorList>
    </citation>
    <scope>NUCLEOTIDE SEQUENCE [LARGE SCALE GENOMIC DNA]</scope>
    <source>
        <strain evidence="1">HYR1</strain>
    </source>
</reference>
<evidence type="ECO:0000313" key="2">
    <source>
        <dbReference type="Proteomes" id="UP000276133"/>
    </source>
</evidence>
<keyword evidence="2" id="KW-1185">Reference proteome</keyword>
<evidence type="ECO:0000313" key="1">
    <source>
        <dbReference type="EMBL" id="RNA13025.1"/>
    </source>
</evidence>